<dbReference type="InterPro" id="IPR002641">
    <property type="entry name" value="PNPLA_dom"/>
</dbReference>
<keyword evidence="2 8" id="KW-0812">Transmembrane</keyword>
<evidence type="ECO:0000256" key="7">
    <source>
        <dbReference type="ARBA" id="ARBA00023136"/>
    </source>
</evidence>
<protein>
    <submittedName>
        <fullName evidence="10">NTE family protein</fullName>
    </submittedName>
</protein>
<evidence type="ECO:0000256" key="4">
    <source>
        <dbReference type="ARBA" id="ARBA00022963"/>
    </source>
</evidence>
<dbReference type="GO" id="GO:0005524">
    <property type="term" value="F:ATP binding"/>
    <property type="evidence" value="ECO:0007669"/>
    <property type="project" value="InterPro"/>
</dbReference>
<dbReference type="InterPro" id="IPR016035">
    <property type="entry name" value="Acyl_Trfase/lysoPLipase"/>
</dbReference>
<dbReference type="AlphaFoldDB" id="A0A1H8AQN7"/>
<keyword evidence="7 8" id="KW-0472">Membrane</keyword>
<evidence type="ECO:0000256" key="3">
    <source>
        <dbReference type="ARBA" id="ARBA00022801"/>
    </source>
</evidence>
<keyword evidence="5 8" id="KW-1133">Transmembrane helix</keyword>
<dbReference type="Gene3D" id="3.40.1090.10">
    <property type="entry name" value="Cytosolic phospholipase A2 catalytic domain"/>
    <property type="match status" value="1"/>
</dbReference>
<evidence type="ECO:0000313" key="10">
    <source>
        <dbReference type="EMBL" id="SEM72294.1"/>
    </source>
</evidence>
<dbReference type="PANTHER" id="PTHR14226">
    <property type="entry name" value="NEUROPATHY TARGET ESTERASE/SWISS CHEESE D.MELANOGASTER"/>
    <property type="match status" value="1"/>
</dbReference>
<feature type="transmembrane region" description="Helical" evidence="8">
    <location>
        <begin position="505"/>
        <end position="529"/>
    </location>
</feature>
<keyword evidence="3" id="KW-0378">Hydrolase</keyword>
<dbReference type="STRING" id="917.SAMN05216326_11155"/>
<evidence type="ECO:0000313" key="11">
    <source>
        <dbReference type="Proteomes" id="UP000199459"/>
    </source>
</evidence>
<sequence>MKLGLALSGGGFRAAFFHIGVLARMAEIGKLRQVEVISTVSGGSIVGAMYYIKLKKLFETNISPSNEQLVQLVQELEIEFLEGVQKNIRMRTFLNPLKNLKMSLASYSRSDRLAELYDKFFYRPVLNPVSSEMIKMRDLKINPGGRPAHPDEFNKTSHQHFASQLPILNTLIENDACKLPIILINATSLNSGHNWRFEASRMGEPDAAVSKSLSKIDKNCRFNRPKTYEDMPERPRETKLGHAVAASACVPALFHPLSVSELYQEDCRIQLVDGGVHDNQGIQALIDRQCDEMIVSDASGHMSDETAPSTQIHQVLMRSNKILMDRVREEELKSILDDNDINVTFMHLRQGLTKKTFAYINEPNPITSEPSQTLCFGVHPEIQDAISHIRTDLDSFSDIEADTLMADGYLMSKHQFEEQQTKCQGHWRFSYLFELITSNNNPNLIKHLKTSSKQFLKVFFLKPVISIILFLLLAAIIGGAIWWSFGDQIQAYLDQPLNIETRYDLFIYIAVAALFMILSFLFARLKVLYSLHKSIRQPATFIWRFLAHALLPALGSIFIKLHLVTFDKVFLKAGKREKFIKQRKD</sequence>
<dbReference type="EMBL" id="FOCP01000001">
    <property type="protein sequence ID" value="SEM72294.1"/>
    <property type="molecule type" value="Genomic_DNA"/>
</dbReference>
<evidence type="ECO:0000256" key="2">
    <source>
        <dbReference type="ARBA" id="ARBA00022692"/>
    </source>
</evidence>
<evidence type="ECO:0000256" key="1">
    <source>
        <dbReference type="ARBA" id="ARBA00004651"/>
    </source>
</evidence>
<dbReference type="InterPro" id="IPR050301">
    <property type="entry name" value="NTE"/>
</dbReference>
<evidence type="ECO:0000256" key="5">
    <source>
        <dbReference type="ARBA" id="ARBA00022989"/>
    </source>
</evidence>
<evidence type="ECO:0000256" key="8">
    <source>
        <dbReference type="SAM" id="Phobius"/>
    </source>
</evidence>
<reference evidence="10 11" key="1">
    <citation type="submission" date="2016-10" db="EMBL/GenBank/DDBJ databases">
        <authorList>
            <person name="de Groot N.N."/>
        </authorList>
    </citation>
    <scope>NUCLEOTIDE SEQUENCE [LARGE SCALE GENOMIC DNA]</scope>
    <source>
        <strain evidence="10 11">Nm22</strain>
    </source>
</reference>
<dbReference type="OrthoDB" id="9813090at2"/>
<dbReference type="SUPFAM" id="SSF52151">
    <property type="entry name" value="FabD/lysophospholipase-like"/>
    <property type="match status" value="1"/>
</dbReference>
<proteinExistence type="predicted"/>
<dbReference type="GO" id="GO:0016787">
    <property type="term" value="F:hydrolase activity"/>
    <property type="evidence" value="ECO:0007669"/>
    <property type="project" value="UniProtKB-KW"/>
</dbReference>
<gene>
    <name evidence="10" type="ORF">SAMN05216325_101252</name>
</gene>
<feature type="domain" description="PNPLA" evidence="9">
    <location>
        <begin position="5"/>
        <end position="285"/>
    </location>
</feature>
<evidence type="ECO:0000256" key="6">
    <source>
        <dbReference type="ARBA" id="ARBA00023098"/>
    </source>
</evidence>
<feature type="transmembrane region" description="Helical" evidence="8">
    <location>
        <begin position="459"/>
        <end position="485"/>
    </location>
</feature>
<dbReference type="Pfam" id="PF01734">
    <property type="entry name" value="Patatin"/>
    <property type="match status" value="1"/>
</dbReference>
<feature type="transmembrane region" description="Helical" evidence="8">
    <location>
        <begin position="541"/>
        <end position="563"/>
    </location>
</feature>
<dbReference type="GO" id="GO:0016042">
    <property type="term" value="P:lipid catabolic process"/>
    <property type="evidence" value="ECO:0007669"/>
    <property type="project" value="UniProtKB-KW"/>
</dbReference>
<keyword evidence="6" id="KW-0443">Lipid metabolism</keyword>
<keyword evidence="4" id="KW-0442">Lipid degradation</keyword>
<dbReference type="InterPro" id="IPR036640">
    <property type="entry name" value="ABC1_TM_sf"/>
</dbReference>
<dbReference type="Proteomes" id="UP000199459">
    <property type="component" value="Unassembled WGS sequence"/>
</dbReference>
<dbReference type="GO" id="GO:0005886">
    <property type="term" value="C:plasma membrane"/>
    <property type="evidence" value="ECO:0007669"/>
    <property type="project" value="UniProtKB-SubCell"/>
</dbReference>
<evidence type="ECO:0000259" key="9">
    <source>
        <dbReference type="Pfam" id="PF01734"/>
    </source>
</evidence>
<accession>A0A1H8AQN7</accession>
<organism evidence="10 11">
    <name type="scientific">Nitrosomonas marina</name>
    <dbReference type="NCBI Taxonomy" id="917"/>
    <lineage>
        <taxon>Bacteria</taxon>
        <taxon>Pseudomonadati</taxon>
        <taxon>Pseudomonadota</taxon>
        <taxon>Betaproteobacteria</taxon>
        <taxon>Nitrosomonadales</taxon>
        <taxon>Nitrosomonadaceae</taxon>
        <taxon>Nitrosomonas</taxon>
    </lineage>
</organism>
<name>A0A1H8AQN7_9PROT</name>
<dbReference type="PANTHER" id="PTHR14226:SF78">
    <property type="entry name" value="SLR0060 PROTEIN"/>
    <property type="match status" value="1"/>
</dbReference>
<comment type="subcellular location">
    <subcellularLocation>
        <location evidence="1">Cell membrane</location>
        <topology evidence="1">Multi-pass membrane protein</topology>
    </subcellularLocation>
</comment>
<dbReference type="RefSeq" id="WP_090627160.1">
    <property type="nucleotide sequence ID" value="NZ_FOCP01000001.1"/>
</dbReference>
<dbReference type="SUPFAM" id="SSF90123">
    <property type="entry name" value="ABC transporter transmembrane region"/>
    <property type="match status" value="1"/>
</dbReference>